<sequence>MLLLLVVLVVGAEVSATTPRRPPPKCPFPSGPYVQPKCGPNEYFEVCSYPCPSQNCSTLWTKYQCPEACCKPECRCKDGFLRDDKSGKCIRQDECSARKCPLFEHWEACPSVCQNETCMSKNPDYKCLLPAIPLPCKPRCICDKGFLRNTFGQCIPENHCPTSLRCGINEVAVDCASVIPQTCESVYTLYKPVGKVPCKPGCDCRPGYLRNKRNICVPSEFCPTVPQNQCGPNQEYKECGTACEPSCADLDNPNQICTDQCVAGCFCKDGYRKDDQGNCVTRDKCPLPVCTQPNEVATDCGSGCNDRNCDDYKRTDIVCPAVCIRGCFCAPGYVRNAYGVCIPPNQCHNCDNYLDNKRICTANCVPGCNCKAGFVRNLEDKTCVKPEQCPSKNCTGLNESLNLCASYCPVTCANRFTNGDWLCATVCRTACDCISGTLRNDSGVCVPVEQCTPPVCRQNEKYLNCGTACPLTCDNYKNPPKVCTRQCVEDCFCEDGFVRDRNMRCVKPENCAPQPTCSNATEVYSPCSAHCEPTCENSSPYRPCTRICKPGCKCIDGLVRRKDGQCVKVEECSQLTCSGDEVFDACSAHCEPTCENNGPNRVCTAICKPGCKCGDGLVRRKDGKCVKLKDCSAEPSCPAQEVYDPCSAHCEPTCENNGPDRACTDICSPGCKCEDGLVRRSDGKCVKLKECQNTPQCPLNERWVPCVIGLCAPKSCDELGFPVACPEIIGPCKGGCVCAENYLRNSNGVCIPQKDCPSCGGDFNATSGCGINCGNHCSNYNKPNNCSSLPLFCQYNGCDCKDGYVYNDAIKRCISPSDCPNNNQPCSDPNAERVECATQCPSTCANPIPGPCIASCKLNECVCKKGFILSERGGKCVSVDQCPTPNAWPYCKKYAPEVGCECKPGFLKSTDDIDGKCIKPDECKGGNPCGVNGTFVWCNTGCPTNNCPVSDNRGIIACSPPNPCPSGCACKLNYRHKSSADITCILASDCPPVNCTRQNEVWSPCPSACLRENCEDVDNQPSTCNTLVLNCQPQCICKKGHFRNKLGLCIPAKQCPITSACTDPNAERVECAPAPGCRPTCDAPNPGPCILSCALNECVCKKGFILSEKGGKCIPANQCPAKPIKCKANEVYNPCSIICPPQTCASIYSSYSCPNAPKLCKPGCDCINEYLRNGTENDLCIPSSQCPAPKPACGLNEHYEINRSKCDLTCKNKDQEALIGPCQETTKPITCPANEVLSECYNTCHTTCKTRIRGDGRACSLACVDSGCLCKSGYLRHDNGTCVPVNECSPPACNKNEAYTSCGTACPETCLNRGGNCTTSCTKHDPNEVFDSCPPTCPPGDNCSNLWSKFDCSKFEKCCKPGCRCKPGYYRNNGKCITTQQCTPPYCNNDEEYNSCGASCLDTCDQRGNTCQDCSLRCVKGCFCPKGFFREPNGACVKAEDCPPRTCNGPNEYFDECPPTCLDALDESCSTIWSGVNCTETLDCCEPQCRCKTGYYRDTEGFYDGIDTGTPWWEASSTSKPQVINENSIPTTSKING</sequence>
<organism evidence="1 2">
    <name type="scientific">Choristoneura fumiferana</name>
    <name type="common">Spruce budworm moth</name>
    <name type="synonym">Archips fumiferana</name>
    <dbReference type="NCBI Taxonomy" id="7141"/>
    <lineage>
        <taxon>Eukaryota</taxon>
        <taxon>Metazoa</taxon>
        <taxon>Ecdysozoa</taxon>
        <taxon>Arthropoda</taxon>
        <taxon>Hexapoda</taxon>
        <taxon>Insecta</taxon>
        <taxon>Pterygota</taxon>
        <taxon>Neoptera</taxon>
        <taxon>Endopterygota</taxon>
        <taxon>Lepidoptera</taxon>
        <taxon>Glossata</taxon>
        <taxon>Ditrysia</taxon>
        <taxon>Tortricoidea</taxon>
        <taxon>Tortricidae</taxon>
        <taxon>Tortricinae</taxon>
        <taxon>Choristoneura</taxon>
    </lineage>
</organism>
<protein>
    <submittedName>
        <fullName evidence="1">Uncharacterized protein</fullName>
    </submittedName>
</protein>
<proteinExistence type="predicted"/>
<reference evidence="1 2" key="1">
    <citation type="journal article" date="2022" name="Genome Biol. Evol.">
        <title>The Spruce Budworm Genome: Reconstructing the Evolutionary History of Antifreeze Proteins.</title>
        <authorList>
            <person name="Beliveau C."/>
            <person name="Gagne P."/>
            <person name="Picq S."/>
            <person name="Vernygora O."/>
            <person name="Keeling C.I."/>
            <person name="Pinkney K."/>
            <person name="Doucet D."/>
            <person name="Wen F."/>
            <person name="Johnston J.S."/>
            <person name="Maaroufi H."/>
            <person name="Boyle B."/>
            <person name="Laroche J."/>
            <person name="Dewar K."/>
            <person name="Juretic N."/>
            <person name="Blackburn G."/>
            <person name="Nisole A."/>
            <person name="Brunet B."/>
            <person name="Brandao M."/>
            <person name="Lumley L."/>
            <person name="Duan J."/>
            <person name="Quan G."/>
            <person name="Lucarotti C.J."/>
            <person name="Roe A.D."/>
            <person name="Sperling F.A.H."/>
            <person name="Levesque R.C."/>
            <person name="Cusson M."/>
        </authorList>
    </citation>
    <scope>NUCLEOTIDE SEQUENCE [LARGE SCALE GENOMIC DNA]</scope>
    <source>
        <strain evidence="1">Glfc:IPQL:Cfum</strain>
    </source>
</reference>
<dbReference type="Proteomes" id="UP001064048">
    <property type="component" value="Chromosome 13"/>
</dbReference>
<gene>
    <name evidence="1" type="ORF">MSG28_007986</name>
</gene>
<keyword evidence="2" id="KW-1185">Reference proteome</keyword>
<dbReference type="EMBL" id="CM046113">
    <property type="protein sequence ID" value="KAI8420774.1"/>
    <property type="molecule type" value="Genomic_DNA"/>
</dbReference>
<evidence type="ECO:0000313" key="1">
    <source>
        <dbReference type="EMBL" id="KAI8420774.1"/>
    </source>
</evidence>
<evidence type="ECO:0000313" key="2">
    <source>
        <dbReference type="Proteomes" id="UP001064048"/>
    </source>
</evidence>
<comment type="caution">
    <text evidence="1">The sequence shown here is derived from an EMBL/GenBank/DDBJ whole genome shotgun (WGS) entry which is preliminary data.</text>
</comment>
<accession>A0ACC0J9H7</accession>
<name>A0ACC0J9H7_CHOFU</name>